<feature type="domain" description="HAM1-like N-terminal" evidence="3">
    <location>
        <begin position="16"/>
        <end position="665"/>
    </location>
</feature>
<dbReference type="RefSeq" id="XP_040625516.1">
    <property type="nucleotide sequence ID" value="XM_040777367.1"/>
</dbReference>
<dbReference type="HOGENOM" id="CLU_007183_0_0_1"/>
<dbReference type="Pfam" id="PF19343">
    <property type="entry name" value="HAM1_N"/>
    <property type="match status" value="1"/>
</dbReference>
<dbReference type="Proteomes" id="UP000030653">
    <property type="component" value="Unassembled WGS sequence"/>
</dbReference>
<accession>M5FS50</accession>
<feature type="domain" description="HAM1-like C-terminal" evidence="2">
    <location>
        <begin position="677"/>
        <end position="821"/>
    </location>
</feature>
<dbReference type="InterPro" id="IPR027842">
    <property type="entry name" value="HAM1-like_C"/>
</dbReference>
<feature type="region of interest" description="Disordered" evidence="1">
    <location>
        <begin position="241"/>
        <end position="300"/>
    </location>
</feature>
<dbReference type="Pfam" id="PF14613">
    <property type="entry name" value="HAM1_C"/>
    <property type="match status" value="1"/>
</dbReference>
<dbReference type="GO" id="GO:0008289">
    <property type="term" value="F:lipid binding"/>
    <property type="evidence" value="ECO:0007669"/>
    <property type="project" value="InterPro"/>
</dbReference>
<evidence type="ECO:0000313" key="4">
    <source>
        <dbReference type="EMBL" id="EJT98618.1"/>
    </source>
</evidence>
<dbReference type="Gene3D" id="3.15.10.10">
    <property type="entry name" value="Bactericidal permeability-increasing protein, domain 1"/>
    <property type="match status" value="1"/>
</dbReference>
<dbReference type="EMBL" id="JH795872">
    <property type="protein sequence ID" value="EJT98618.1"/>
    <property type="molecule type" value="Genomic_DNA"/>
</dbReference>
<protein>
    <submittedName>
        <fullName evidence="4">Uncharacterized protein</fullName>
    </submittedName>
</protein>
<reference evidence="4 5" key="1">
    <citation type="journal article" date="2012" name="Science">
        <title>The Paleozoic origin of enzymatic lignin decomposition reconstructed from 31 fungal genomes.</title>
        <authorList>
            <person name="Floudas D."/>
            <person name="Binder M."/>
            <person name="Riley R."/>
            <person name="Barry K."/>
            <person name="Blanchette R.A."/>
            <person name="Henrissat B."/>
            <person name="Martinez A.T."/>
            <person name="Otillar R."/>
            <person name="Spatafora J.W."/>
            <person name="Yadav J.S."/>
            <person name="Aerts A."/>
            <person name="Benoit I."/>
            <person name="Boyd A."/>
            <person name="Carlson A."/>
            <person name="Copeland A."/>
            <person name="Coutinho P.M."/>
            <person name="de Vries R.P."/>
            <person name="Ferreira P."/>
            <person name="Findley K."/>
            <person name="Foster B."/>
            <person name="Gaskell J."/>
            <person name="Glotzer D."/>
            <person name="Gorecki P."/>
            <person name="Heitman J."/>
            <person name="Hesse C."/>
            <person name="Hori C."/>
            <person name="Igarashi K."/>
            <person name="Jurgens J.A."/>
            <person name="Kallen N."/>
            <person name="Kersten P."/>
            <person name="Kohler A."/>
            <person name="Kuees U."/>
            <person name="Kumar T.K.A."/>
            <person name="Kuo A."/>
            <person name="LaButti K."/>
            <person name="Larrondo L.F."/>
            <person name="Lindquist E."/>
            <person name="Ling A."/>
            <person name="Lombard V."/>
            <person name="Lucas S."/>
            <person name="Lundell T."/>
            <person name="Martin R."/>
            <person name="McLaughlin D.J."/>
            <person name="Morgenstern I."/>
            <person name="Morin E."/>
            <person name="Murat C."/>
            <person name="Nagy L.G."/>
            <person name="Nolan M."/>
            <person name="Ohm R.A."/>
            <person name="Patyshakuliyeva A."/>
            <person name="Rokas A."/>
            <person name="Ruiz-Duenas F.J."/>
            <person name="Sabat G."/>
            <person name="Salamov A."/>
            <person name="Samejima M."/>
            <person name="Schmutz J."/>
            <person name="Slot J.C."/>
            <person name="St John F."/>
            <person name="Stenlid J."/>
            <person name="Sun H."/>
            <person name="Sun S."/>
            <person name="Syed K."/>
            <person name="Tsang A."/>
            <person name="Wiebenga A."/>
            <person name="Young D."/>
            <person name="Pisabarro A."/>
            <person name="Eastwood D.C."/>
            <person name="Martin F."/>
            <person name="Cullen D."/>
            <person name="Grigoriev I.V."/>
            <person name="Hibbett D.S."/>
        </authorList>
    </citation>
    <scope>NUCLEOTIDE SEQUENCE [LARGE SCALE GENOMIC DNA]</scope>
    <source>
        <strain evidence="4 5">DJM-731 SS1</strain>
    </source>
</reference>
<dbReference type="AlphaFoldDB" id="M5FS50"/>
<feature type="compositionally biased region" description="Basic and acidic residues" evidence="1">
    <location>
        <begin position="263"/>
        <end position="281"/>
    </location>
</feature>
<dbReference type="PANTHER" id="PTHR31138">
    <property type="entry name" value="CHROMOSOME 19, WHOLE GENOME SHOTGUN SEQUENCE"/>
    <property type="match status" value="1"/>
</dbReference>
<keyword evidence="5" id="KW-1185">Reference proteome</keyword>
<dbReference type="OrthoDB" id="19394at2759"/>
<evidence type="ECO:0000259" key="3">
    <source>
        <dbReference type="Pfam" id="PF19343"/>
    </source>
</evidence>
<dbReference type="PANTHER" id="PTHR31138:SF1">
    <property type="entry name" value="PDZ DOMAIN-CONTAINING PROTEIN"/>
    <property type="match status" value="1"/>
</dbReference>
<dbReference type="STRING" id="1858805.M5FS50"/>
<dbReference type="OMA" id="NTWHEAP"/>
<evidence type="ECO:0000313" key="5">
    <source>
        <dbReference type="Proteomes" id="UP000030653"/>
    </source>
</evidence>
<gene>
    <name evidence="4" type="ORF">DACRYDRAFT_96400</name>
</gene>
<proteinExistence type="predicted"/>
<dbReference type="InterPro" id="IPR017943">
    <property type="entry name" value="Bactericidal_perm-incr_a/b_dom"/>
</dbReference>
<dbReference type="InterPro" id="IPR045967">
    <property type="entry name" value="HAM1-like_N"/>
</dbReference>
<dbReference type="GeneID" id="63692429"/>
<feature type="region of interest" description="Disordered" evidence="1">
    <location>
        <begin position="1"/>
        <end position="23"/>
    </location>
</feature>
<evidence type="ECO:0000256" key="1">
    <source>
        <dbReference type="SAM" id="MobiDB-lite"/>
    </source>
</evidence>
<feature type="compositionally biased region" description="Basic and acidic residues" evidence="1">
    <location>
        <begin position="241"/>
        <end position="253"/>
    </location>
</feature>
<sequence>MSSLPTASKDVSDQPGKNAVTDPVMRERMQMDVDRKMRFYGIIEAFRNGKMPDNQQIDETLRYVESQSPIDESQLSGEGRRLIADTRDIIETARLIVKEKNADELFQNFVFHTAYVDPGRSKIEGDVLPVDTQTVKADGQQALVHLRTLLTLFLTNSEFRKLLNDVGLIGRDMFATGAAKIAEAARPDAERMAQVDDAAPADQWQGANGKVHGPNETPALQVNLPGGRSIIQHPKEDFGAGATVRDKDGKEMSGAEAANKVQAKKDELVERGTQEAQDVQREVNGNTTADDTSAQAGVAKRSLKDKLLGLKDKIPQEHKDRVDEHKDNVKHFFEENFPEERRDQFIWRMKKVVVECQKHDDYQGAMNWFLNFLETYHAHGKALAETGVRSAGHVAEDPALKQAVLELRTLLERFANNTSLDGIINATQDLYNDAQNDPALRAWFEKLDAFVRRTLLQPAYVLQPQYNEEGRALLDEGKGFFDVKYRAHKDNLFDQIEAWFVAFGEDRLNKRFGEDWSRLTKDILFDDEGNLAFKPHLWNDIRHVILPQIIDQVGYIPIPRVEYTDPTVDLVIENLTLQGANILPNIIEVEAQNYVKFSPYSTIPDVHHHELILTLGQMQADMRDVAFCFKKKSGFPRLSDHGLADVMLGGTGLTATVHIASASKDSSSVFHVQNVNVKIDTLKFAIRDSKHDTLYKILRPLATGLIKKQIQKAIQDAIRTGLEYVDGQLVTVRDRMNEAKAQDGVSRTDVLKEIFQRKKEEAQSVKERKSEFKIDTSRNSMLLPDVGYEKGWIQKVSDRKDAAAAGEGWHSPAFSIINPNATLKSHKV</sequence>
<dbReference type="SUPFAM" id="SSF55394">
    <property type="entry name" value="Bactericidal permeability-increasing protein, BPI"/>
    <property type="match status" value="1"/>
</dbReference>
<feature type="compositionally biased region" description="Polar residues" evidence="1">
    <location>
        <begin position="283"/>
        <end position="295"/>
    </location>
</feature>
<evidence type="ECO:0000259" key="2">
    <source>
        <dbReference type="Pfam" id="PF14613"/>
    </source>
</evidence>
<name>M5FS50_DACPD</name>
<organism evidence="4 5">
    <name type="scientific">Dacryopinax primogenitus (strain DJM 731)</name>
    <name type="common">Brown rot fungus</name>
    <dbReference type="NCBI Taxonomy" id="1858805"/>
    <lineage>
        <taxon>Eukaryota</taxon>
        <taxon>Fungi</taxon>
        <taxon>Dikarya</taxon>
        <taxon>Basidiomycota</taxon>
        <taxon>Agaricomycotina</taxon>
        <taxon>Dacrymycetes</taxon>
        <taxon>Dacrymycetales</taxon>
        <taxon>Dacrymycetaceae</taxon>
        <taxon>Dacryopinax</taxon>
    </lineage>
</organism>